<sequence length="68" mass="7624">MYKSVTWLQEFLSGNTLMPQLFLGVTGGGDLFSRLVDGVQYNAVIKWCSKEKLIASKTDNLINKVSRL</sequence>
<dbReference type="AlphaFoldDB" id="A0AAD6PWD0"/>
<evidence type="ECO:0000313" key="2">
    <source>
        <dbReference type="Proteomes" id="UP001164929"/>
    </source>
</evidence>
<gene>
    <name evidence="1" type="ORF">NC653_036379</name>
</gene>
<proteinExistence type="predicted"/>
<protein>
    <submittedName>
        <fullName evidence="1">Uncharacterized protein</fullName>
    </submittedName>
</protein>
<reference evidence="1 2" key="1">
    <citation type="journal article" date="2023" name="Mol. Ecol. Resour.">
        <title>Chromosome-level genome assembly of a triploid poplar Populus alba 'Berolinensis'.</title>
        <authorList>
            <person name="Chen S."/>
            <person name="Yu Y."/>
            <person name="Wang X."/>
            <person name="Wang S."/>
            <person name="Zhang T."/>
            <person name="Zhou Y."/>
            <person name="He R."/>
            <person name="Meng N."/>
            <person name="Wang Y."/>
            <person name="Liu W."/>
            <person name="Liu Z."/>
            <person name="Liu J."/>
            <person name="Guo Q."/>
            <person name="Huang H."/>
            <person name="Sederoff R.R."/>
            <person name="Wang G."/>
            <person name="Qu G."/>
            <person name="Chen S."/>
        </authorList>
    </citation>
    <scope>NUCLEOTIDE SEQUENCE [LARGE SCALE GENOMIC DNA]</scope>
    <source>
        <strain evidence="1">SC-2020</strain>
    </source>
</reference>
<evidence type="ECO:0000313" key="1">
    <source>
        <dbReference type="EMBL" id="KAJ6968393.1"/>
    </source>
</evidence>
<accession>A0AAD6PWD0</accession>
<organism evidence="1 2">
    <name type="scientific">Populus alba x Populus x berolinensis</name>
    <dbReference type="NCBI Taxonomy" id="444605"/>
    <lineage>
        <taxon>Eukaryota</taxon>
        <taxon>Viridiplantae</taxon>
        <taxon>Streptophyta</taxon>
        <taxon>Embryophyta</taxon>
        <taxon>Tracheophyta</taxon>
        <taxon>Spermatophyta</taxon>
        <taxon>Magnoliopsida</taxon>
        <taxon>eudicotyledons</taxon>
        <taxon>Gunneridae</taxon>
        <taxon>Pentapetalae</taxon>
        <taxon>rosids</taxon>
        <taxon>fabids</taxon>
        <taxon>Malpighiales</taxon>
        <taxon>Salicaceae</taxon>
        <taxon>Saliceae</taxon>
        <taxon>Populus</taxon>
    </lineage>
</organism>
<dbReference type="Proteomes" id="UP001164929">
    <property type="component" value="Chromosome 16"/>
</dbReference>
<keyword evidence="2" id="KW-1185">Reference proteome</keyword>
<dbReference type="EMBL" id="JAQIZT010000016">
    <property type="protein sequence ID" value="KAJ6968393.1"/>
    <property type="molecule type" value="Genomic_DNA"/>
</dbReference>
<name>A0AAD6PWD0_9ROSI</name>
<comment type="caution">
    <text evidence="1">The sequence shown here is derived from an EMBL/GenBank/DDBJ whole genome shotgun (WGS) entry which is preliminary data.</text>
</comment>